<dbReference type="AlphaFoldDB" id="A0A919CTZ7"/>
<feature type="region of interest" description="Disordered" evidence="1">
    <location>
        <begin position="60"/>
        <end position="131"/>
    </location>
</feature>
<proteinExistence type="predicted"/>
<reference evidence="2" key="1">
    <citation type="journal article" date="2014" name="Int. J. Syst. Evol. Microbiol.">
        <title>Complete genome sequence of Corynebacterium casei LMG S-19264T (=DSM 44701T), isolated from a smear-ripened cheese.</title>
        <authorList>
            <consortium name="US DOE Joint Genome Institute (JGI-PGF)"/>
            <person name="Walter F."/>
            <person name="Albersmeier A."/>
            <person name="Kalinowski J."/>
            <person name="Ruckert C."/>
        </authorList>
    </citation>
    <scope>NUCLEOTIDE SEQUENCE</scope>
    <source>
        <strain evidence="2">JCM 4654</strain>
    </source>
</reference>
<evidence type="ECO:0000313" key="3">
    <source>
        <dbReference type="Proteomes" id="UP000608955"/>
    </source>
</evidence>
<dbReference type="Proteomes" id="UP000608955">
    <property type="component" value="Unassembled WGS sequence"/>
</dbReference>
<dbReference type="EMBL" id="BMVF01000003">
    <property type="protein sequence ID" value="GHD86588.1"/>
    <property type="molecule type" value="Genomic_DNA"/>
</dbReference>
<reference evidence="2" key="2">
    <citation type="submission" date="2020-09" db="EMBL/GenBank/DDBJ databases">
        <authorList>
            <person name="Sun Q."/>
            <person name="Ohkuma M."/>
        </authorList>
    </citation>
    <scope>NUCLEOTIDE SEQUENCE</scope>
    <source>
        <strain evidence="2">JCM 4654</strain>
    </source>
</reference>
<accession>A0A919CTZ7</accession>
<comment type="caution">
    <text evidence="2">The sequence shown here is derived from an EMBL/GenBank/DDBJ whole genome shotgun (WGS) entry which is preliminary data.</text>
</comment>
<gene>
    <name evidence="2" type="ORF">GCM10010508_15280</name>
</gene>
<name>A0A919CTZ7_9ACTN</name>
<feature type="compositionally biased region" description="Basic and acidic residues" evidence="1">
    <location>
        <begin position="92"/>
        <end position="101"/>
    </location>
</feature>
<evidence type="ECO:0000256" key="1">
    <source>
        <dbReference type="SAM" id="MobiDB-lite"/>
    </source>
</evidence>
<protein>
    <submittedName>
        <fullName evidence="2">Uncharacterized protein</fullName>
    </submittedName>
</protein>
<keyword evidence="3" id="KW-1185">Reference proteome</keyword>
<sequence length="131" mass="13592">MCENARMAHAISNRVPTARSCAAPGSPDDTVRLDATRDPARSCNAVLCYALGPAVSGVPERIPPGRGGEVRLTDAPRGPASDGTVHGAAFDGPRHDTGDKAHHLRTVVRPACDRPGPPIRDRSSCPGHGSS</sequence>
<organism evidence="2 3">
    <name type="scientific">Streptomyces naganishii JCM 4654</name>
    <dbReference type="NCBI Taxonomy" id="1306179"/>
    <lineage>
        <taxon>Bacteria</taxon>
        <taxon>Bacillati</taxon>
        <taxon>Actinomycetota</taxon>
        <taxon>Actinomycetes</taxon>
        <taxon>Kitasatosporales</taxon>
        <taxon>Streptomycetaceae</taxon>
        <taxon>Streptomyces</taxon>
    </lineage>
</organism>
<evidence type="ECO:0000313" key="2">
    <source>
        <dbReference type="EMBL" id="GHD86588.1"/>
    </source>
</evidence>